<evidence type="ECO:0000256" key="5">
    <source>
        <dbReference type="RuleBase" id="RU000382"/>
    </source>
</evidence>
<evidence type="ECO:0000313" key="7">
    <source>
        <dbReference type="Proteomes" id="UP000635278"/>
    </source>
</evidence>
<gene>
    <name evidence="6" type="ORF">GOB93_03450</name>
</gene>
<organism evidence="6 7">
    <name type="scientific">Acetobacter musti</name>
    <dbReference type="NCBI Taxonomy" id="864732"/>
    <lineage>
        <taxon>Bacteria</taxon>
        <taxon>Pseudomonadati</taxon>
        <taxon>Pseudomonadota</taxon>
        <taxon>Alphaproteobacteria</taxon>
        <taxon>Acetobacterales</taxon>
        <taxon>Acetobacteraceae</taxon>
        <taxon>Acetobacter</taxon>
    </lineage>
</organism>
<dbReference type="InterPro" id="IPR015424">
    <property type="entry name" value="PyrdxlP-dep_Trfase"/>
</dbReference>
<dbReference type="InterPro" id="IPR002129">
    <property type="entry name" value="PyrdxlP-dep_de-COase"/>
</dbReference>
<comment type="caution">
    <text evidence="6">The sequence shown here is derived from an EMBL/GenBank/DDBJ whole genome shotgun (WGS) entry which is preliminary data.</text>
</comment>
<sequence length="502" mass="54539">MTSRDFSSDSLDPSGEEWEQFRASGHRMLDAMIDNLSTLRERPVWQPVPEQIRESFREAPIPEESGTLTEFFTRFEQAVLPYSTGNRHPGFMGWVHGGGTPAGMLAEMLAAGLNANLGGRDHAPVEVERMVIRWAATMMGLPETASGLLVTGSSMANFIAVIVASRAQPAGTEMRKTGLQARKLVGYAARTVHGCVSRAFDLAGLGTDALRLVPVDTSFRMDVSALRQMIAEDRKAGAEPFLVVGTAGTVDTGAIDPLEDIAAIAGTEKLWFHVDGAFGALATLSERFHPALEAIGKADSLAFDFHKWAQVPYDAGCVIVRDPVRHAAAFAQTLSYLSREDRGLAAGAPWFCDLGPDLSRGFRALKVWATLSIYGTRRLGRMVDQCCDVAQHLAARVEREPTLELMAPVTLNIVCFRVRVPGTDEATQDTFNAELVKDLQESGITAPSTTRISGQLVIRAAIVNHRTTCADADRMVDAVLNLAMRRDLQRMPEDRSRGNSAG</sequence>
<accession>A0ABX0JJV5</accession>
<comment type="cofactor">
    <cofactor evidence="1 5">
        <name>pyridoxal 5'-phosphate</name>
        <dbReference type="ChEBI" id="CHEBI:597326"/>
    </cofactor>
</comment>
<evidence type="ECO:0000256" key="1">
    <source>
        <dbReference type="ARBA" id="ARBA00001933"/>
    </source>
</evidence>
<dbReference type="Gene3D" id="3.40.640.10">
    <property type="entry name" value="Type I PLP-dependent aspartate aminotransferase-like (Major domain)"/>
    <property type="match status" value="1"/>
</dbReference>
<evidence type="ECO:0000313" key="6">
    <source>
        <dbReference type="EMBL" id="NHN83696.1"/>
    </source>
</evidence>
<dbReference type="Gene3D" id="3.90.1150.170">
    <property type="match status" value="2"/>
</dbReference>
<evidence type="ECO:0000256" key="4">
    <source>
        <dbReference type="ARBA" id="ARBA00023239"/>
    </source>
</evidence>
<dbReference type="SUPFAM" id="SSF53383">
    <property type="entry name" value="PLP-dependent transferases"/>
    <property type="match status" value="1"/>
</dbReference>
<keyword evidence="3 5" id="KW-0663">Pyridoxal phosphate</keyword>
<dbReference type="InterPro" id="IPR010977">
    <property type="entry name" value="Aromatic_deC"/>
</dbReference>
<dbReference type="PANTHER" id="PTHR11999:SF70">
    <property type="entry name" value="MIP05841P"/>
    <property type="match status" value="1"/>
</dbReference>
<evidence type="ECO:0000256" key="3">
    <source>
        <dbReference type="ARBA" id="ARBA00022898"/>
    </source>
</evidence>
<keyword evidence="7" id="KW-1185">Reference proteome</keyword>
<proteinExistence type="inferred from homology"/>
<dbReference type="Proteomes" id="UP000635278">
    <property type="component" value="Unassembled WGS sequence"/>
</dbReference>
<dbReference type="EMBL" id="WOTB01000003">
    <property type="protein sequence ID" value="NHN83696.1"/>
    <property type="molecule type" value="Genomic_DNA"/>
</dbReference>
<protein>
    <submittedName>
        <fullName evidence="6">Cytochrome D ubiquinol oxidase subunit I</fullName>
    </submittedName>
</protein>
<keyword evidence="2" id="KW-0210">Decarboxylase</keyword>
<reference evidence="6 7" key="1">
    <citation type="journal article" date="2020" name="Int. J. Syst. Evol. Microbiol.">
        <title>Novel acetic acid bacteria from cider fermentations: Acetobacter conturbans sp. nov. and Acetobacter fallax sp. nov.</title>
        <authorList>
            <person name="Sombolestani A.S."/>
            <person name="Cleenwerck I."/>
            <person name="Cnockaert M."/>
            <person name="Borremans W."/>
            <person name="Wieme A.D."/>
            <person name="De Vuyst L."/>
            <person name="Vandamme P."/>
        </authorList>
    </citation>
    <scope>NUCLEOTIDE SEQUENCE [LARGE SCALE GENOMIC DNA]</scope>
    <source>
        <strain evidence="6 7">LMG 30640</strain>
    </source>
</reference>
<dbReference type="RefSeq" id="WP_173582134.1">
    <property type="nucleotide sequence ID" value="NZ_WOTB01000003.1"/>
</dbReference>
<keyword evidence="4 5" id="KW-0456">Lyase</keyword>
<name>A0ABX0JJV5_9PROT</name>
<dbReference type="InterPro" id="IPR015421">
    <property type="entry name" value="PyrdxlP-dep_Trfase_major"/>
</dbReference>
<evidence type="ECO:0000256" key="2">
    <source>
        <dbReference type="ARBA" id="ARBA00022793"/>
    </source>
</evidence>
<comment type="similarity">
    <text evidence="5">Belongs to the group II decarboxylase family.</text>
</comment>
<dbReference type="PRINTS" id="PR00800">
    <property type="entry name" value="YHDCRBOXLASE"/>
</dbReference>
<dbReference type="Pfam" id="PF00282">
    <property type="entry name" value="Pyridoxal_deC"/>
    <property type="match status" value="1"/>
</dbReference>
<dbReference type="PANTHER" id="PTHR11999">
    <property type="entry name" value="GROUP II PYRIDOXAL-5-PHOSPHATE DECARBOXYLASE"/>
    <property type="match status" value="1"/>
</dbReference>